<dbReference type="InterPro" id="IPR005502">
    <property type="entry name" value="Ribosyl_crysJ1"/>
</dbReference>
<feature type="binding site" evidence="1">
    <location>
        <position position="36"/>
    </location>
    <ligand>
        <name>Mg(2+)</name>
        <dbReference type="ChEBI" id="CHEBI:18420"/>
        <label>1</label>
    </ligand>
</feature>
<keyword evidence="1" id="KW-0479">Metal-binding</keyword>
<organism evidence="2 3">
    <name type="scientific">Alistipes onderdonkii</name>
    <dbReference type="NCBI Taxonomy" id="328813"/>
    <lineage>
        <taxon>Bacteria</taxon>
        <taxon>Pseudomonadati</taxon>
        <taxon>Bacteroidota</taxon>
        <taxon>Bacteroidia</taxon>
        <taxon>Bacteroidales</taxon>
        <taxon>Rikenellaceae</taxon>
        <taxon>Alistipes</taxon>
    </lineage>
</organism>
<feature type="binding site" evidence="1">
    <location>
        <position position="212"/>
    </location>
    <ligand>
        <name>Mg(2+)</name>
        <dbReference type="ChEBI" id="CHEBI:18420"/>
        <label>1</label>
    </ligand>
</feature>
<sequence length="256" mass="28520">MIGAIIGDIVGSRFEFNNAKGGNFALFTKQCDFTDDTICTVAVADAILKGEDYKSSILRWCRKYPNPMGAYGGSFARWITSPDPQPYNSFGNGAAMRVSPVAWAFRSERDVIRQAIETAKISHDHTEGIIGAMVTALVIYYLKNQFWDNTMEICESVMCQYYGEDWESHLPPCGKFDETCQGCVPLAFHIVKESRSFEDAIRKAILYGGDSDTLGAIVGSLAEAYFVVDPAMIQTAMGYLPEDMQNVIRKFNAIYR</sequence>
<keyword evidence="2" id="KW-0378">Hydrolase</keyword>
<dbReference type="RefSeq" id="WP_130064502.1">
    <property type="nucleotide sequence ID" value="NZ_JADMQE010000005.1"/>
</dbReference>
<evidence type="ECO:0000313" key="2">
    <source>
        <dbReference type="EMBL" id="KAA2381281.1"/>
    </source>
</evidence>
<dbReference type="GO" id="GO:0016787">
    <property type="term" value="F:hydrolase activity"/>
    <property type="evidence" value="ECO:0007669"/>
    <property type="project" value="UniProtKB-KW"/>
</dbReference>
<dbReference type="PANTHER" id="PTHR16222">
    <property type="entry name" value="ADP-RIBOSYLGLYCOHYDROLASE"/>
    <property type="match status" value="1"/>
</dbReference>
<comment type="cofactor">
    <cofactor evidence="1">
        <name>Mg(2+)</name>
        <dbReference type="ChEBI" id="CHEBI:18420"/>
    </cofactor>
    <text evidence="1">Binds 2 magnesium ions per subunit.</text>
</comment>
<reference evidence="2 3" key="1">
    <citation type="journal article" date="2019" name="Nat. Med.">
        <title>A library of human gut bacterial isolates paired with longitudinal multiomics data enables mechanistic microbiome research.</title>
        <authorList>
            <person name="Poyet M."/>
            <person name="Groussin M."/>
            <person name="Gibbons S.M."/>
            <person name="Avila-Pacheco J."/>
            <person name="Jiang X."/>
            <person name="Kearney S.M."/>
            <person name="Perrotta A.R."/>
            <person name="Berdy B."/>
            <person name="Zhao S."/>
            <person name="Lieberman T.D."/>
            <person name="Swanson P.K."/>
            <person name="Smith M."/>
            <person name="Roesemann S."/>
            <person name="Alexander J.E."/>
            <person name="Rich S.A."/>
            <person name="Livny J."/>
            <person name="Vlamakis H."/>
            <person name="Clish C."/>
            <person name="Bullock K."/>
            <person name="Deik A."/>
            <person name="Scott J."/>
            <person name="Pierce K.A."/>
            <person name="Xavier R.J."/>
            <person name="Alm E.J."/>
        </authorList>
    </citation>
    <scope>NUCLEOTIDE SEQUENCE [LARGE SCALE GENOMIC DNA]</scope>
    <source>
        <strain evidence="2 3">BIOML-A266</strain>
    </source>
</reference>
<feature type="binding site" evidence="1">
    <location>
        <position position="210"/>
    </location>
    <ligand>
        <name>Mg(2+)</name>
        <dbReference type="ChEBI" id="CHEBI:18420"/>
        <label>1</label>
    </ligand>
</feature>
<dbReference type="GO" id="GO:0046872">
    <property type="term" value="F:metal ion binding"/>
    <property type="evidence" value="ECO:0007669"/>
    <property type="project" value="UniProtKB-KW"/>
</dbReference>
<feature type="binding site" evidence="1">
    <location>
        <position position="213"/>
    </location>
    <ligand>
        <name>Mg(2+)</name>
        <dbReference type="ChEBI" id="CHEBI:18420"/>
        <label>1</label>
    </ligand>
</feature>
<dbReference type="AlphaFoldDB" id="A0A5B3H5N3"/>
<protein>
    <submittedName>
        <fullName evidence="2">ADP-ribosylglycohydrolase</fullName>
    </submittedName>
</protein>
<dbReference type="Gene3D" id="1.10.4080.10">
    <property type="entry name" value="ADP-ribosylation/Crystallin J1"/>
    <property type="match status" value="1"/>
</dbReference>
<proteinExistence type="predicted"/>
<evidence type="ECO:0000256" key="1">
    <source>
        <dbReference type="PIRSR" id="PIRSR605502-1"/>
    </source>
</evidence>
<feature type="binding site" evidence="1">
    <location>
        <position position="35"/>
    </location>
    <ligand>
        <name>Mg(2+)</name>
        <dbReference type="ChEBI" id="CHEBI:18420"/>
        <label>1</label>
    </ligand>
</feature>
<feature type="binding site" evidence="1">
    <location>
        <position position="34"/>
    </location>
    <ligand>
        <name>Mg(2+)</name>
        <dbReference type="ChEBI" id="CHEBI:18420"/>
        <label>1</label>
    </ligand>
</feature>
<evidence type="ECO:0000313" key="3">
    <source>
        <dbReference type="Proteomes" id="UP000322940"/>
    </source>
</evidence>
<accession>A0A5B3H5N3</accession>
<gene>
    <name evidence="2" type="ORF">F2Y10_02010</name>
</gene>
<dbReference type="InterPro" id="IPR050792">
    <property type="entry name" value="ADP-ribosylglycohydrolase"/>
</dbReference>
<dbReference type="Pfam" id="PF03747">
    <property type="entry name" value="ADP_ribosyl_GH"/>
    <property type="match status" value="1"/>
</dbReference>
<dbReference type="EMBL" id="VVXH01000001">
    <property type="protein sequence ID" value="KAA2381281.1"/>
    <property type="molecule type" value="Genomic_DNA"/>
</dbReference>
<keyword evidence="1" id="KW-0460">Magnesium</keyword>
<dbReference type="SUPFAM" id="SSF101478">
    <property type="entry name" value="ADP-ribosylglycohydrolase"/>
    <property type="match status" value="1"/>
</dbReference>
<dbReference type="InterPro" id="IPR036705">
    <property type="entry name" value="Ribosyl_crysJ1_sf"/>
</dbReference>
<name>A0A5B3H5N3_9BACT</name>
<dbReference type="PANTHER" id="PTHR16222:SF12">
    <property type="entry name" value="ADP-RIBOSYLGLYCOHYDROLASE-RELATED"/>
    <property type="match status" value="1"/>
</dbReference>
<dbReference type="Proteomes" id="UP000322940">
    <property type="component" value="Unassembled WGS sequence"/>
</dbReference>
<comment type="caution">
    <text evidence="2">The sequence shown here is derived from an EMBL/GenBank/DDBJ whole genome shotgun (WGS) entry which is preliminary data.</text>
</comment>